<dbReference type="PANTHER" id="PTHR43200:SF6">
    <property type="entry name" value="3'(2'),5'-BISPHOSPHATE NUCLEOTIDASE"/>
    <property type="match status" value="1"/>
</dbReference>
<keyword evidence="3 6" id="KW-0479">Metal-binding</keyword>
<dbReference type="Pfam" id="PF00459">
    <property type="entry name" value="Inositol_P"/>
    <property type="match status" value="1"/>
</dbReference>
<dbReference type="PANTHER" id="PTHR43200">
    <property type="entry name" value="PHOSPHATASE"/>
    <property type="match status" value="1"/>
</dbReference>
<dbReference type="GO" id="GO:0046872">
    <property type="term" value="F:metal ion binding"/>
    <property type="evidence" value="ECO:0007669"/>
    <property type="project" value="UniProtKB-KW"/>
</dbReference>
<comment type="similarity">
    <text evidence="2">Belongs to the inositol monophosphatase superfamily.</text>
</comment>
<feature type="binding site" evidence="6">
    <location>
        <position position="78"/>
    </location>
    <ligand>
        <name>Mg(2+)</name>
        <dbReference type="ChEBI" id="CHEBI:18420"/>
        <label>1</label>
        <note>catalytic</note>
    </ligand>
</feature>
<protein>
    <submittedName>
        <fullName evidence="7">Inositol monophosphatase family protein</fullName>
    </submittedName>
</protein>
<feature type="binding site" evidence="6">
    <location>
        <position position="96"/>
    </location>
    <ligand>
        <name>Mg(2+)</name>
        <dbReference type="ChEBI" id="CHEBI:18420"/>
        <label>1</label>
        <note>catalytic</note>
    </ligand>
</feature>
<dbReference type="Proteomes" id="UP001268610">
    <property type="component" value="Unassembled WGS sequence"/>
</dbReference>
<proteinExistence type="inferred from homology"/>
<evidence type="ECO:0000313" key="8">
    <source>
        <dbReference type="Proteomes" id="UP001268610"/>
    </source>
</evidence>
<feature type="non-terminal residue" evidence="7">
    <location>
        <position position="1"/>
    </location>
</feature>
<comment type="caution">
    <text evidence="7">The sequence shown here is derived from an EMBL/GenBank/DDBJ whole genome shotgun (WGS) entry which is preliminary data.</text>
</comment>
<dbReference type="EMBL" id="JAVLSF010000392">
    <property type="protein sequence ID" value="MDR9778026.1"/>
    <property type="molecule type" value="Genomic_DNA"/>
</dbReference>
<evidence type="ECO:0000256" key="1">
    <source>
        <dbReference type="ARBA" id="ARBA00001946"/>
    </source>
</evidence>
<sequence length="183" mass="20921">MLNSSNMLDEKAIHALVNLTQLVNQRLCEFYQHYQHSQELQISQKNDSSPVTEADLAAHHLIEQGLNQLTPTIPVLSEESSSYELRHQWQQFWLVDPLDGTREFINKTGEFTVNIALIISGQVVLSLIGVPTLGRIYFSQKDQPVYCIDDTAQGLQWTQRGIAPVNLDHWSVAMSRRSEKRVY</sequence>
<reference evidence="7" key="1">
    <citation type="submission" date="2023-04" db="EMBL/GenBank/DDBJ databases">
        <title>Genomic characterization of faba bean (Vicia faba) microsymbionts in Mexican soils.</title>
        <authorList>
            <person name="Rivera Orduna F.N."/>
            <person name="Guevara-Luna J."/>
            <person name="Yan J."/>
            <person name="Arroyo-Herrera I."/>
            <person name="Li Y."/>
            <person name="Vasquez-Murrieta M.S."/>
            <person name="Wang E.T."/>
        </authorList>
    </citation>
    <scope>NUCLEOTIDE SEQUENCE</scope>
    <source>
        <strain evidence="7">CH26</strain>
    </source>
</reference>
<evidence type="ECO:0000256" key="4">
    <source>
        <dbReference type="ARBA" id="ARBA00022801"/>
    </source>
</evidence>
<feature type="binding site" evidence="6">
    <location>
        <position position="98"/>
    </location>
    <ligand>
        <name>Mg(2+)</name>
        <dbReference type="ChEBI" id="CHEBI:18420"/>
        <label>1</label>
        <note>catalytic</note>
    </ligand>
</feature>
<feature type="binding site" evidence="6">
    <location>
        <position position="99"/>
    </location>
    <ligand>
        <name>Mg(2+)</name>
        <dbReference type="ChEBI" id="CHEBI:18420"/>
        <label>1</label>
        <note>catalytic</note>
    </ligand>
</feature>
<dbReference type="PROSITE" id="PS00629">
    <property type="entry name" value="IMP_1"/>
    <property type="match status" value="1"/>
</dbReference>
<keyword evidence="4" id="KW-0378">Hydrolase</keyword>
<evidence type="ECO:0000256" key="5">
    <source>
        <dbReference type="ARBA" id="ARBA00022842"/>
    </source>
</evidence>
<dbReference type="RefSeq" id="WP_310866168.1">
    <property type="nucleotide sequence ID" value="NZ_JAVLSF010000392.1"/>
</dbReference>
<dbReference type="InterPro" id="IPR051090">
    <property type="entry name" value="Inositol_monoP_superfamily"/>
</dbReference>
<evidence type="ECO:0000256" key="2">
    <source>
        <dbReference type="ARBA" id="ARBA00009759"/>
    </source>
</evidence>
<accession>A0AAJ2GZW6</accession>
<organism evidence="7 8">
    <name type="scientific">Rhizobium hidalgonense</name>
    <dbReference type="NCBI Taxonomy" id="1538159"/>
    <lineage>
        <taxon>Bacteria</taxon>
        <taxon>Pseudomonadati</taxon>
        <taxon>Pseudomonadota</taxon>
        <taxon>Alphaproteobacteria</taxon>
        <taxon>Hyphomicrobiales</taxon>
        <taxon>Rhizobiaceae</taxon>
        <taxon>Rhizobium/Agrobacterium group</taxon>
        <taxon>Rhizobium</taxon>
    </lineage>
</organism>
<evidence type="ECO:0000313" key="7">
    <source>
        <dbReference type="EMBL" id="MDR9778026.1"/>
    </source>
</evidence>
<gene>
    <name evidence="7" type="ORF">RJJ65_36440</name>
</gene>
<dbReference type="Gene3D" id="3.30.540.10">
    <property type="entry name" value="Fructose-1,6-Bisphosphatase, subunit A, domain 1"/>
    <property type="match status" value="1"/>
</dbReference>
<comment type="cofactor">
    <cofactor evidence="1 6">
        <name>Mg(2+)</name>
        <dbReference type="ChEBI" id="CHEBI:18420"/>
    </cofactor>
</comment>
<evidence type="ECO:0000256" key="3">
    <source>
        <dbReference type="ARBA" id="ARBA00022723"/>
    </source>
</evidence>
<feature type="non-terminal residue" evidence="7">
    <location>
        <position position="183"/>
    </location>
</feature>
<dbReference type="GO" id="GO:0016791">
    <property type="term" value="F:phosphatase activity"/>
    <property type="evidence" value="ECO:0007669"/>
    <property type="project" value="UniProtKB-ARBA"/>
</dbReference>
<dbReference type="AlphaFoldDB" id="A0AAJ2GZW6"/>
<dbReference type="InterPro" id="IPR000760">
    <property type="entry name" value="Inositol_monophosphatase-like"/>
</dbReference>
<keyword evidence="5 6" id="KW-0460">Magnesium</keyword>
<dbReference type="InterPro" id="IPR020583">
    <property type="entry name" value="Inositol_monoP_metal-BS"/>
</dbReference>
<dbReference type="PRINTS" id="PR00377">
    <property type="entry name" value="IMPHPHTASES"/>
</dbReference>
<name>A0AAJ2GZW6_9HYPH</name>
<dbReference type="SUPFAM" id="SSF56655">
    <property type="entry name" value="Carbohydrate phosphatase"/>
    <property type="match status" value="1"/>
</dbReference>
<evidence type="ECO:0000256" key="6">
    <source>
        <dbReference type="PIRSR" id="PIRSR600760-2"/>
    </source>
</evidence>